<feature type="transmembrane region" description="Helical" evidence="2">
    <location>
        <begin position="299"/>
        <end position="317"/>
    </location>
</feature>
<feature type="transmembrane region" description="Helical" evidence="2">
    <location>
        <begin position="387"/>
        <end position="405"/>
    </location>
</feature>
<dbReference type="EMBL" id="LKHV01000013">
    <property type="protein sequence ID" value="KRG17707.1"/>
    <property type="molecule type" value="Genomic_DNA"/>
</dbReference>
<dbReference type="Proteomes" id="UP000051494">
    <property type="component" value="Unassembled WGS sequence"/>
</dbReference>
<feature type="transmembrane region" description="Helical" evidence="2">
    <location>
        <begin position="270"/>
        <end position="287"/>
    </location>
</feature>
<feature type="transmembrane region" description="Helical" evidence="2">
    <location>
        <begin position="65"/>
        <end position="83"/>
    </location>
</feature>
<organism evidence="3">
    <name type="scientific">Candidatus Berkiella cookevillensis</name>
    <dbReference type="NCBI Taxonomy" id="437022"/>
    <lineage>
        <taxon>Bacteria</taxon>
        <taxon>Pseudomonadati</taxon>
        <taxon>Pseudomonadota</taxon>
        <taxon>Gammaproteobacteria</taxon>
        <taxon>Candidatus Berkiellales</taxon>
        <taxon>Candidatus Berkiellaceae</taxon>
        <taxon>Candidatus Berkiella</taxon>
    </lineage>
</organism>
<reference evidence="4" key="2">
    <citation type="journal article" date="2016" name="Genome Announc.">
        <title>Draft Genome Sequences of Two Novel Amoeba-Resistant Intranuclear Bacteria, 'Candidatus Berkiella cookevillensis' and 'Candidatus Berkiella aquae'.</title>
        <authorList>
            <person name="Mehari Y.T."/>
            <person name="Arivett B.A."/>
            <person name="Farone A.L."/>
            <person name="Gunderson J.H."/>
            <person name="Farone M.B."/>
        </authorList>
    </citation>
    <scope>NUCLEOTIDE SEQUENCE</scope>
    <source>
        <strain evidence="4">CC99</strain>
    </source>
</reference>
<feature type="transmembrane region" description="Helical" evidence="2">
    <location>
        <begin position="35"/>
        <end position="58"/>
    </location>
</feature>
<name>A0A0Q9YAF5_9GAMM</name>
<feature type="transmembrane region" description="Helical" evidence="2">
    <location>
        <begin position="213"/>
        <end position="235"/>
    </location>
</feature>
<keyword evidence="2" id="KW-1133">Transmembrane helix</keyword>
<dbReference type="NCBIfam" id="NF037959">
    <property type="entry name" value="MFS_SpdSyn"/>
    <property type="match status" value="1"/>
</dbReference>
<proteinExistence type="predicted"/>
<gene>
    <name evidence="4" type="ORF">CC99x_003755</name>
    <name evidence="3" type="ORF">CC99x_02166</name>
</gene>
<reference evidence="4" key="3">
    <citation type="submission" date="2021-06" db="EMBL/GenBank/DDBJ databases">
        <title>Genomic Description and Analysis of Intracellular Bacteria, Candidatus Berkiella cookevillensis and Candidatus Berkiella aquae.</title>
        <authorList>
            <person name="Kidane D.T."/>
            <person name="Mehari Y.T."/>
            <person name="Rice F.C."/>
            <person name="Arivett B.A."/>
            <person name="Farone A.L."/>
            <person name="Berk S.G."/>
            <person name="Farone M.B."/>
        </authorList>
    </citation>
    <scope>NUCLEOTIDE SEQUENCE</scope>
    <source>
        <strain evidence="4">CC99</strain>
    </source>
</reference>
<feature type="transmembrane region" description="Helical" evidence="2">
    <location>
        <begin position="359"/>
        <end position="375"/>
    </location>
</feature>
<keyword evidence="1" id="KW-0620">Polyamine biosynthesis</keyword>
<dbReference type="EMBL" id="LKHV02000001">
    <property type="protein sequence ID" value="MCS5708013.1"/>
    <property type="molecule type" value="Genomic_DNA"/>
</dbReference>
<dbReference type="OrthoDB" id="9761985at2"/>
<keyword evidence="5" id="KW-1185">Reference proteome</keyword>
<keyword evidence="2" id="KW-0472">Membrane</keyword>
<dbReference type="GO" id="GO:0006596">
    <property type="term" value="P:polyamine biosynthetic process"/>
    <property type="evidence" value="ECO:0007669"/>
    <property type="project" value="UniProtKB-KW"/>
</dbReference>
<dbReference type="RefSeq" id="WP_057625263.1">
    <property type="nucleotide sequence ID" value="NZ_LKHV02000001.1"/>
</dbReference>
<accession>A0A0Q9YAF5</accession>
<feature type="transmembrane region" description="Helical" evidence="2">
    <location>
        <begin position="138"/>
        <end position="162"/>
    </location>
</feature>
<dbReference type="InterPro" id="IPR029063">
    <property type="entry name" value="SAM-dependent_MTases_sf"/>
</dbReference>
<evidence type="ECO:0000313" key="4">
    <source>
        <dbReference type="EMBL" id="MCS5708013.1"/>
    </source>
</evidence>
<reference evidence="3" key="1">
    <citation type="submission" date="2015-09" db="EMBL/GenBank/DDBJ databases">
        <title>Draft Genome Sequences of Two Novel Amoeba-resistant Intranuclear Bacteria, Candidatus Berkiella cookevillensis and Candidatus Berkiella aquae.</title>
        <authorList>
            <person name="Mehari Y.T."/>
            <person name="Arivett B.A."/>
            <person name="Farone A.L."/>
            <person name="Gunderson J.H."/>
            <person name="Farone M.B."/>
        </authorList>
    </citation>
    <scope>NUCLEOTIDE SEQUENCE [LARGE SCALE GENOMIC DNA]</scope>
    <source>
        <strain evidence="3">CC99</strain>
    </source>
</reference>
<dbReference type="AlphaFoldDB" id="A0A0Q9YAF5"/>
<feature type="transmembrane region" description="Helical" evidence="2">
    <location>
        <begin position="241"/>
        <end position="261"/>
    </location>
</feature>
<evidence type="ECO:0000256" key="2">
    <source>
        <dbReference type="SAM" id="Phobius"/>
    </source>
</evidence>
<feature type="transmembrane region" description="Helical" evidence="2">
    <location>
        <begin position="95"/>
        <end position="117"/>
    </location>
</feature>
<dbReference type="Gene3D" id="3.40.50.150">
    <property type="entry name" value="Vaccinia Virus protein VP39"/>
    <property type="match status" value="1"/>
</dbReference>
<feature type="transmembrane region" description="Helical" evidence="2">
    <location>
        <begin position="174"/>
        <end position="193"/>
    </location>
</feature>
<evidence type="ECO:0000313" key="5">
    <source>
        <dbReference type="Proteomes" id="UP000051494"/>
    </source>
</evidence>
<feature type="transmembrane region" description="Helical" evidence="2">
    <location>
        <begin position="329"/>
        <end position="353"/>
    </location>
</feature>
<sequence length="689" mass="78259">MNKIIYACTTFLSAFLIFIIQPVLAKSLLPSFGGSVFVWVVCMLFFQGGLLLGYTYAYLLSKQSFKLQVIVHCCMLALSFYFIDNTLPSSLTDSQQWPPLILMQLLTIKILLPFALLSSTSPLLQSWYCQIKRTDFPYYFYSISNAGSLLGLFCFPFALEWWLRLDQQIAGWNILYFIFAALCTLSALPLLGLKSKYVEKIDTITAAPNHKTILLWLGLTTLSSAFMLASTNFILQNIINMPLIWILPLSLYLVTFIVTFAKPKQYNRNFWALSIGIWILLLAWSIHSNAIVNNFLNGVTVVLALLYSVCMLCHGELIQRKPSTQYLTLFYLIMSLGGVLGGLFVTLGGYWLFNDLWDFYIPFIIIAGISTYILYKQYATTQHKWDLFAISCSVLSLCAFGLVHLEPMFNNHIHLITKTRSAYGIIRVEDVHSVTHPDNNHRRLVHGPIIHGKQFLAPFHKNIATTYYGKKSGIGYSIHFLRKRTPSLKIAVVGLGTGTIAALCNSKDQIDFYEIDSKMLSISQTYFSFIQNAKVKTNFYLGDGRIEMQEILNQLGSQQYDLIALDAFNGDSIPFHLITVEALELYRQHLKPNGIIAFHTSNKFIDLKPITQALAQHKSLWHFWVETAGELKKGTLPSTWALLSRDPELAPWLYKVDHSISLSQKAKSSLLWTDKENSMLPLIIWNPPN</sequence>
<evidence type="ECO:0000313" key="3">
    <source>
        <dbReference type="EMBL" id="KRG17707.1"/>
    </source>
</evidence>
<dbReference type="STRING" id="437022.CC99x_02166"/>
<dbReference type="PANTHER" id="PTHR43317:SF1">
    <property type="entry name" value="THERMOSPERMINE SYNTHASE ACAULIS5"/>
    <property type="match status" value="1"/>
</dbReference>
<keyword evidence="2" id="KW-0812">Transmembrane</keyword>
<evidence type="ECO:0000256" key="1">
    <source>
        <dbReference type="ARBA" id="ARBA00023115"/>
    </source>
</evidence>
<comment type="caution">
    <text evidence="3">The sequence shown here is derived from an EMBL/GenBank/DDBJ whole genome shotgun (WGS) entry which is preliminary data.</text>
</comment>
<protein>
    <submittedName>
        <fullName evidence="3 4">Spermidine synthase</fullName>
    </submittedName>
</protein>
<dbReference type="PANTHER" id="PTHR43317">
    <property type="entry name" value="THERMOSPERMINE SYNTHASE ACAULIS5"/>
    <property type="match status" value="1"/>
</dbReference>
<dbReference type="SUPFAM" id="SSF53335">
    <property type="entry name" value="S-adenosyl-L-methionine-dependent methyltransferases"/>
    <property type="match status" value="1"/>
</dbReference>